<organism evidence="1 2">
    <name type="scientific">Sabulicella glaciei</name>
    <dbReference type="NCBI Taxonomy" id="2984948"/>
    <lineage>
        <taxon>Bacteria</taxon>
        <taxon>Pseudomonadati</taxon>
        <taxon>Pseudomonadota</taxon>
        <taxon>Alphaproteobacteria</taxon>
        <taxon>Acetobacterales</taxon>
        <taxon>Acetobacteraceae</taxon>
        <taxon>Sabulicella</taxon>
    </lineage>
</organism>
<evidence type="ECO:0000313" key="1">
    <source>
        <dbReference type="EMBL" id="MCW8087658.1"/>
    </source>
</evidence>
<dbReference type="InterPro" id="IPR035901">
    <property type="entry name" value="GIY-YIG_endonuc_sf"/>
</dbReference>
<reference evidence="1 2" key="1">
    <citation type="submission" date="2022-10" db="EMBL/GenBank/DDBJ databases">
        <title>Roseococcus glaciei nov., sp. nov., isolated from glacier.</title>
        <authorList>
            <person name="Liu Q."/>
            <person name="Xin Y.-H."/>
        </authorList>
    </citation>
    <scope>NUCLEOTIDE SEQUENCE [LARGE SCALE GENOMIC DNA]</scope>
    <source>
        <strain evidence="1 2">MDT2-1-1</strain>
    </source>
</reference>
<keyword evidence="2" id="KW-1185">Reference proteome</keyword>
<evidence type="ECO:0000313" key="2">
    <source>
        <dbReference type="Proteomes" id="UP001526430"/>
    </source>
</evidence>
<dbReference type="Proteomes" id="UP001526430">
    <property type="component" value="Unassembled WGS sequence"/>
</dbReference>
<comment type="caution">
    <text evidence="1">The sequence shown here is derived from an EMBL/GenBank/DDBJ whole genome shotgun (WGS) entry which is preliminary data.</text>
</comment>
<accession>A0ABT3NZT1</accession>
<sequence>MTIRLAEIWPIAAPATFKLHFARWNRINQPLEAWARSRSEWQKWQEHRPARDDFNRPLIFSLMQFYHEPDTWLFGGVFRVLGRHPDRYEVELAGEGAGFIGRLKLGSSYRNRSTRVNFENHHADLTVLEILREPYSGRAFPGFDEIDLGFEELETLVRNGRPDWKAALESVKGIYLITDTMTGLRYVGSAYGDNGIWSRWCSYAATGHGGSVELRKLAAEPSLAYIRQAFRFALLEHRPVGTADEVILRREAYWKQILLTRDQFGLNRN</sequence>
<dbReference type="Gene3D" id="3.40.1440.10">
    <property type="entry name" value="GIY-YIG endonuclease"/>
    <property type="match status" value="1"/>
</dbReference>
<dbReference type="RefSeq" id="WP_301591865.1">
    <property type="nucleotide sequence ID" value="NZ_JAPFQI010000019.1"/>
</dbReference>
<name>A0ABT3NZT1_9PROT</name>
<protein>
    <submittedName>
        <fullName evidence="1">GIY-YIG nuclease family protein</fullName>
    </submittedName>
</protein>
<dbReference type="CDD" id="cd10446">
    <property type="entry name" value="GIY-YIG_unchar_1"/>
    <property type="match status" value="1"/>
</dbReference>
<gene>
    <name evidence="1" type="ORF">OF850_18705</name>
</gene>
<dbReference type="EMBL" id="JAPFQI010000019">
    <property type="protein sequence ID" value="MCW8087658.1"/>
    <property type="molecule type" value="Genomic_DNA"/>
</dbReference>
<dbReference type="SUPFAM" id="SSF82771">
    <property type="entry name" value="GIY-YIG endonuclease"/>
    <property type="match status" value="1"/>
</dbReference>
<proteinExistence type="predicted"/>